<reference evidence="3" key="3">
    <citation type="journal article" date="2018" name="Nature">
        <title>A major lineage of non-tailed dsDNA viruses as unrecognized killers of marine bacteria.</title>
        <authorList>
            <person name="Kauffman K.M."/>
            <person name="Hussain F.A."/>
            <person name="Yang J."/>
            <person name="Arevalo P."/>
            <person name="Brown J.M."/>
            <person name="Chang W.K."/>
            <person name="VanInsberghe D."/>
            <person name="Elsherbini J."/>
            <person name="Sharma R.S."/>
            <person name="Cutler M.B."/>
            <person name="Kelly L."/>
            <person name="Polz M.F."/>
        </authorList>
    </citation>
    <scope>NUCLEOTIDE SEQUENCE</scope>
    <source>
        <strain evidence="3">10N.222.48.A2</strain>
    </source>
</reference>
<dbReference type="Proteomes" id="UP000235579">
    <property type="component" value="Unassembled WGS sequence"/>
</dbReference>
<reference evidence="3" key="2">
    <citation type="submission" date="2016-07" db="EMBL/GenBank/DDBJ databases">
        <authorList>
            <person name="Wan K."/>
            <person name="Booth B."/>
            <person name="Spirohn K."/>
            <person name="Hao T."/>
            <person name="Hu Y."/>
            <person name="Calderwood M."/>
            <person name="Hill D."/>
            <person name="Mohr S."/>
            <person name="Vidal M."/>
            <person name="Celniker S."/>
            <person name="Perrimon N."/>
        </authorList>
    </citation>
    <scope>NUCLEOTIDE SEQUENCE</scope>
    <source>
        <strain evidence="3">10N.222.48.A2</strain>
    </source>
</reference>
<evidence type="ECO:0000313" key="3">
    <source>
        <dbReference type="EMBL" id="PMP17180.1"/>
    </source>
</evidence>
<evidence type="ECO:0000256" key="2">
    <source>
        <dbReference type="SAM" id="SignalP"/>
    </source>
</evidence>
<feature type="compositionally biased region" description="Low complexity" evidence="1">
    <location>
        <begin position="27"/>
        <end position="54"/>
    </location>
</feature>
<keyword evidence="2" id="KW-0732">Signal</keyword>
<feature type="signal peptide" evidence="2">
    <location>
        <begin position="1"/>
        <end position="20"/>
    </location>
</feature>
<evidence type="ECO:0008006" key="7">
    <source>
        <dbReference type="Google" id="ProtNLM"/>
    </source>
</evidence>
<feature type="chain" id="PRO_5030054330" description="Lipoprotein" evidence="2">
    <location>
        <begin position="21"/>
        <end position="177"/>
    </location>
</feature>
<reference evidence="5" key="1">
    <citation type="submission" date="2016-07" db="EMBL/GenBank/DDBJ databases">
        <title>Nontailed viruses are major unrecognized killers of bacteria in the ocean.</title>
        <authorList>
            <person name="Kauffman K."/>
            <person name="Hussain F."/>
            <person name="Yang J."/>
            <person name="Arevalo P."/>
            <person name="Brown J."/>
            <person name="Cutler M."/>
            <person name="Kelly L."/>
            <person name="Polz M.F."/>
        </authorList>
    </citation>
    <scope>NUCLEOTIDE SEQUENCE [LARGE SCALE GENOMIC DNA]</scope>
    <source>
        <strain evidence="5">10N.222.48.A2</strain>
    </source>
</reference>
<dbReference type="EMBL" id="SYVV01000016">
    <property type="protein sequence ID" value="TKG33586.1"/>
    <property type="molecule type" value="Genomic_DNA"/>
</dbReference>
<evidence type="ECO:0000313" key="5">
    <source>
        <dbReference type="Proteomes" id="UP000235579"/>
    </source>
</evidence>
<dbReference type="PROSITE" id="PS51257">
    <property type="entry name" value="PROKAR_LIPOPROTEIN"/>
    <property type="match status" value="1"/>
</dbReference>
<dbReference type="EMBL" id="MDBP01000030">
    <property type="protein sequence ID" value="PMP17180.1"/>
    <property type="molecule type" value="Genomic_DNA"/>
</dbReference>
<organism evidence="3 5">
    <name type="scientific">Vibrio tasmaniensis</name>
    <dbReference type="NCBI Taxonomy" id="212663"/>
    <lineage>
        <taxon>Bacteria</taxon>
        <taxon>Pseudomonadati</taxon>
        <taxon>Pseudomonadota</taxon>
        <taxon>Gammaproteobacteria</taxon>
        <taxon>Vibrionales</taxon>
        <taxon>Vibrionaceae</taxon>
        <taxon>Vibrio</taxon>
    </lineage>
</organism>
<protein>
    <recommendedName>
        <fullName evidence="7">Lipoprotein</fullName>
    </recommendedName>
</protein>
<evidence type="ECO:0000313" key="4">
    <source>
        <dbReference type="EMBL" id="TKG33586.1"/>
    </source>
</evidence>
<gene>
    <name evidence="3" type="ORF">BCS92_05655</name>
    <name evidence="4" type="ORF">FC057_10660</name>
</gene>
<dbReference type="RefSeq" id="WP_009845611.1">
    <property type="nucleotide sequence ID" value="NZ_MDBP01000030.1"/>
</dbReference>
<sequence>MKTIKLILSGVGFVFLSACGGGGGGDSTASSPSAVAPPSNTTAPVPVTPPSNSTVGSNNVVAPAPVVVPQSIKSSELSIPEGFDFSTEREVSVNVDVASSQSSRGFMSIYTEFNGDVVDYTSQVLRSPINQDIDFSTTLLLPNHVDKVWVEVWYPSAMGSEVKLLVNIEDDNVDVIL</sequence>
<dbReference type="AlphaFoldDB" id="A0A2N7NMJ6"/>
<accession>A0A2N7NMJ6</accession>
<proteinExistence type="predicted"/>
<comment type="caution">
    <text evidence="3">The sequence shown here is derived from an EMBL/GenBank/DDBJ whole genome shotgun (WGS) entry which is preliminary data.</text>
</comment>
<reference evidence="4 6" key="4">
    <citation type="submission" date="2019-04" db="EMBL/GenBank/DDBJ databases">
        <title>A reverse ecology approach based on a biological definition of microbial populations.</title>
        <authorList>
            <person name="Arevalo P."/>
            <person name="Vaninsberghe D."/>
            <person name="Elsherbini J."/>
            <person name="Gore J."/>
            <person name="Polz M."/>
        </authorList>
    </citation>
    <scope>NUCLEOTIDE SEQUENCE [LARGE SCALE GENOMIC DNA]</scope>
    <source>
        <strain evidence="4 6">10N.222.45.A8</strain>
    </source>
</reference>
<evidence type="ECO:0000256" key="1">
    <source>
        <dbReference type="SAM" id="MobiDB-lite"/>
    </source>
</evidence>
<evidence type="ECO:0000313" key="6">
    <source>
        <dbReference type="Proteomes" id="UP000308018"/>
    </source>
</evidence>
<name>A0A2N7NMJ6_9VIBR</name>
<feature type="region of interest" description="Disordered" evidence="1">
    <location>
        <begin position="26"/>
        <end position="54"/>
    </location>
</feature>
<dbReference type="Proteomes" id="UP000308018">
    <property type="component" value="Unassembled WGS sequence"/>
</dbReference>